<sequence length="103" mass="11144">MVKTADKKYKSFMSFNICEPCTGVYVTFQGFPITALLFSLVVAVGQSNLPSSPFAAPPLEIVGLPYRLRLTPDGPDGPSGVAGDGPYKFYACANRPFRTLTFD</sequence>
<evidence type="ECO:0000313" key="2">
    <source>
        <dbReference type="Proteomes" id="UP000299102"/>
    </source>
</evidence>
<dbReference type="EMBL" id="BGZK01000698">
    <property type="protein sequence ID" value="GBP56681.1"/>
    <property type="molecule type" value="Genomic_DNA"/>
</dbReference>
<dbReference type="AlphaFoldDB" id="A0A4C1WZ86"/>
<gene>
    <name evidence="1" type="ORF">EVAR_12360_1</name>
</gene>
<comment type="caution">
    <text evidence="1">The sequence shown here is derived from an EMBL/GenBank/DDBJ whole genome shotgun (WGS) entry which is preliminary data.</text>
</comment>
<name>A0A4C1WZ86_EUMVA</name>
<keyword evidence="2" id="KW-1185">Reference proteome</keyword>
<proteinExistence type="predicted"/>
<dbReference type="Proteomes" id="UP000299102">
    <property type="component" value="Unassembled WGS sequence"/>
</dbReference>
<evidence type="ECO:0000313" key="1">
    <source>
        <dbReference type="EMBL" id="GBP56681.1"/>
    </source>
</evidence>
<protein>
    <submittedName>
        <fullName evidence="1">Uncharacterized protein</fullName>
    </submittedName>
</protein>
<accession>A0A4C1WZ86</accession>
<organism evidence="1 2">
    <name type="scientific">Eumeta variegata</name>
    <name type="common">Bagworm moth</name>
    <name type="synonym">Eumeta japonica</name>
    <dbReference type="NCBI Taxonomy" id="151549"/>
    <lineage>
        <taxon>Eukaryota</taxon>
        <taxon>Metazoa</taxon>
        <taxon>Ecdysozoa</taxon>
        <taxon>Arthropoda</taxon>
        <taxon>Hexapoda</taxon>
        <taxon>Insecta</taxon>
        <taxon>Pterygota</taxon>
        <taxon>Neoptera</taxon>
        <taxon>Endopterygota</taxon>
        <taxon>Lepidoptera</taxon>
        <taxon>Glossata</taxon>
        <taxon>Ditrysia</taxon>
        <taxon>Tineoidea</taxon>
        <taxon>Psychidae</taxon>
        <taxon>Oiketicinae</taxon>
        <taxon>Eumeta</taxon>
    </lineage>
</organism>
<reference evidence="1 2" key="1">
    <citation type="journal article" date="2019" name="Commun. Biol.">
        <title>The bagworm genome reveals a unique fibroin gene that provides high tensile strength.</title>
        <authorList>
            <person name="Kono N."/>
            <person name="Nakamura H."/>
            <person name="Ohtoshi R."/>
            <person name="Tomita M."/>
            <person name="Numata K."/>
            <person name="Arakawa K."/>
        </authorList>
    </citation>
    <scope>NUCLEOTIDE SEQUENCE [LARGE SCALE GENOMIC DNA]</scope>
</reference>